<accession>A0AAW1FW81</accession>
<feature type="region of interest" description="Disordered" evidence="1">
    <location>
        <begin position="84"/>
        <end position="147"/>
    </location>
</feature>
<proteinExistence type="predicted"/>
<dbReference type="InterPro" id="IPR052644">
    <property type="entry name" value="ZMAT3"/>
</dbReference>
<reference evidence="3 4" key="1">
    <citation type="journal article" date="2024" name="Genome Biol. Evol.">
        <title>Chromosome-level genome assembly of the viviparous eelpout Zoarces viviparus.</title>
        <authorList>
            <person name="Fuhrmann N."/>
            <person name="Brasseur M.V."/>
            <person name="Bakowski C.E."/>
            <person name="Podsiadlowski L."/>
            <person name="Prost S."/>
            <person name="Krehenwinkel H."/>
            <person name="Mayer C."/>
        </authorList>
    </citation>
    <scope>NUCLEOTIDE SEQUENCE [LARGE SCALE GENOMIC DNA]</scope>
    <source>
        <strain evidence="3">NO-MEL_2022_Ind0_liver</strain>
    </source>
</reference>
<evidence type="ECO:0000313" key="4">
    <source>
        <dbReference type="Proteomes" id="UP001488805"/>
    </source>
</evidence>
<dbReference type="InterPro" id="IPR013087">
    <property type="entry name" value="Znf_C2H2_type"/>
</dbReference>
<dbReference type="Gene3D" id="3.30.160.60">
    <property type="entry name" value="Classic Zinc Finger"/>
    <property type="match status" value="1"/>
</dbReference>
<dbReference type="EMBL" id="JBCEZU010000034">
    <property type="protein sequence ID" value="KAK9537999.1"/>
    <property type="molecule type" value="Genomic_DNA"/>
</dbReference>
<protein>
    <recommendedName>
        <fullName evidence="2">U1-type domain-containing protein</fullName>
    </recommendedName>
</protein>
<dbReference type="InterPro" id="IPR036236">
    <property type="entry name" value="Znf_C2H2_sf"/>
</dbReference>
<sequence length="147" mass="15391">MKTPLSPSQLLERGQIFAFGGMCQELMDPPTPTTISLSVQNPSPGQGGAYSLCEVCNLQLTSSAQAQLHYNGRSHLRRVRQLQARETGQQTAAGAQSRSLPQATGLSYQPTGLTPTPGLSPGLSAPPSRTIGRTSASIASTTTGVLR</sequence>
<feature type="domain" description="U1-type" evidence="2">
    <location>
        <begin position="46"/>
        <end position="82"/>
    </location>
</feature>
<gene>
    <name evidence="3" type="ORF">VZT92_005563</name>
</gene>
<name>A0AAW1FW81_ZOAVI</name>
<dbReference type="GO" id="GO:0008270">
    <property type="term" value="F:zinc ion binding"/>
    <property type="evidence" value="ECO:0007669"/>
    <property type="project" value="InterPro"/>
</dbReference>
<feature type="compositionally biased region" description="Polar residues" evidence="1">
    <location>
        <begin position="84"/>
        <end position="109"/>
    </location>
</feature>
<organism evidence="3 4">
    <name type="scientific">Zoarces viviparus</name>
    <name type="common">Viviparous eelpout</name>
    <name type="synonym">Blennius viviparus</name>
    <dbReference type="NCBI Taxonomy" id="48416"/>
    <lineage>
        <taxon>Eukaryota</taxon>
        <taxon>Metazoa</taxon>
        <taxon>Chordata</taxon>
        <taxon>Craniata</taxon>
        <taxon>Vertebrata</taxon>
        <taxon>Euteleostomi</taxon>
        <taxon>Actinopterygii</taxon>
        <taxon>Neopterygii</taxon>
        <taxon>Teleostei</taxon>
        <taxon>Neoteleostei</taxon>
        <taxon>Acanthomorphata</taxon>
        <taxon>Eupercaria</taxon>
        <taxon>Perciformes</taxon>
        <taxon>Cottioidei</taxon>
        <taxon>Zoarcales</taxon>
        <taxon>Zoarcidae</taxon>
        <taxon>Zoarcinae</taxon>
        <taxon>Zoarces</taxon>
    </lineage>
</organism>
<dbReference type="SMART" id="SM00451">
    <property type="entry name" value="ZnF_U1"/>
    <property type="match status" value="1"/>
</dbReference>
<dbReference type="PANTHER" id="PTHR46786:SF1">
    <property type="entry name" value="ZINC FINGER MATRIN-TYPE PROTEIN 3"/>
    <property type="match status" value="1"/>
</dbReference>
<dbReference type="InterPro" id="IPR003604">
    <property type="entry name" value="Matrin/U1-like-C_Znf_C2H2"/>
</dbReference>
<dbReference type="GO" id="GO:0003676">
    <property type="term" value="F:nucleic acid binding"/>
    <property type="evidence" value="ECO:0007669"/>
    <property type="project" value="InterPro"/>
</dbReference>
<dbReference type="SUPFAM" id="SSF57667">
    <property type="entry name" value="beta-beta-alpha zinc fingers"/>
    <property type="match status" value="1"/>
</dbReference>
<dbReference type="Pfam" id="PF12874">
    <property type="entry name" value="zf-met"/>
    <property type="match status" value="1"/>
</dbReference>
<keyword evidence="4" id="KW-1185">Reference proteome</keyword>
<comment type="caution">
    <text evidence="3">The sequence shown here is derived from an EMBL/GenBank/DDBJ whole genome shotgun (WGS) entry which is preliminary data.</text>
</comment>
<evidence type="ECO:0000259" key="2">
    <source>
        <dbReference type="SMART" id="SM00451"/>
    </source>
</evidence>
<feature type="compositionally biased region" description="Low complexity" evidence="1">
    <location>
        <begin position="110"/>
        <end position="128"/>
    </location>
</feature>
<evidence type="ECO:0000313" key="3">
    <source>
        <dbReference type="EMBL" id="KAK9537999.1"/>
    </source>
</evidence>
<feature type="compositionally biased region" description="Polar residues" evidence="1">
    <location>
        <begin position="131"/>
        <end position="147"/>
    </location>
</feature>
<evidence type="ECO:0000256" key="1">
    <source>
        <dbReference type="SAM" id="MobiDB-lite"/>
    </source>
</evidence>
<dbReference type="AlphaFoldDB" id="A0AAW1FW81"/>
<dbReference type="Proteomes" id="UP001488805">
    <property type="component" value="Unassembled WGS sequence"/>
</dbReference>
<dbReference type="PANTHER" id="PTHR46786">
    <property type="entry name" value="ZINC FINGER MATRIN-TYPE PROTEIN 3"/>
    <property type="match status" value="1"/>
</dbReference>